<sequence length="92" mass="10422">MEEYHSGDEVSFSPDDASNVVKECIEGIIGGVDYSQNKVNGQDVSWENGTYGHPIIGYISDEIFIRLRVVFTRPNVLLLIVYIMYEFQSTVL</sequence>
<reference evidence="1" key="1">
    <citation type="submission" date="2025-08" db="UniProtKB">
        <authorList>
            <consortium name="Ensembl"/>
        </authorList>
    </citation>
    <scope>IDENTIFICATION</scope>
</reference>
<evidence type="ECO:0000313" key="1">
    <source>
        <dbReference type="Ensembl" id="ENSSRHP00000086163.1"/>
    </source>
</evidence>
<dbReference type="Proteomes" id="UP000472270">
    <property type="component" value="Unassembled WGS sequence"/>
</dbReference>
<dbReference type="AlphaFoldDB" id="A0A673MDG4"/>
<organism evidence="1 2">
    <name type="scientific">Sinocyclocheilus rhinocerous</name>
    <dbReference type="NCBI Taxonomy" id="307959"/>
    <lineage>
        <taxon>Eukaryota</taxon>
        <taxon>Metazoa</taxon>
        <taxon>Chordata</taxon>
        <taxon>Craniata</taxon>
        <taxon>Vertebrata</taxon>
        <taxon>Euteleostomi</taxon>
        <taxon>Actinopterygii</taxon>
        <taxon>Neopterygii</taxon>
        <taxon>Teleostei</taxon>
        <taxon>Ostariophysi</taxon>
        <taxon>Cypriniformes</taxon>
        <taxon>Cyprinidae</taxon>
        <taxon>Cyprininae</taxon>
        <taxon>Sinocyclocheilus</taxon>
    </lineage>
</organism>
<proteinExistence type="predicted"/>
<name>A0A673MDG4_9TELE</name>
<reference evidence="1" key="2">
    <citation type="submission" date="2025-09" db="UniProtKB">
        <authorList>
            <consortium name="Ensembl"/>
        </authorList>
    </citation>
    <scope>IDENTIFICATION</scope>
</reference>
<accession>A0A673MDG4</accession>
<keyword evidence="2" id="KW-1185">Reference proteome</keyword>
<evidence type="ECO:0000313" key="2">
    <source>
        <dbReference type="Proteomes" id="UP000472270"/>
    </source>
</evidence>
<dbReference type="Ensembl" id="ENSSRHT00000088487.1">
    <property type="protein sequence ID" value="ENSSRHP00000086163.1"/>
    <property type="gene ID" value="ENSSRHG00000042620.1"/>
</dbReference>
<protein>
    <submittedName>
        <fullName evidence="1">Dynein, light chain, Tctex-type 3</fullName>
    </submittedName>
</protein>